<comment type="caution">
    <text evidence="2">The sequence shown here is derived from an EMBL/GenBank/DDBJ whole genome shotgun (WGS) entry which is preliminary data.</text>
</comment>
<evidence type="ECO:0000313" key="3">
    <source>
        <dbReference type="Proteomes" id="UP000299102"/>
    </source>
</evidence>
<feature type="transmembrane region" description="Helical" evidence="1">
    <location>
        <begin position="61"/>
        <end position="80"/>
    </location>
</feature>
<protein>
    <submittedName>
        <fullName evidence="2">Uncharacterized protein</fullName>
    </submittedName>
</protein>
<proteinExistence type="predicted"/>
<organism evidence="2 3">
    <name type="scientific">Eumeta variegata</name>
    <name type="common">Bagworm moth</name>
    <name type="synonym">Eumeta japonica</name>
    <dbReference type="NCBI Taxonomy" id="151549"/>
    <lineage>
        <taxon>Eukaryota</taxon>
        <taxon>Metazoa</taxon>
        <taxon>Ecdysozoa</taxon>
        <taxon>Arthropoda</taxon>
        <taxon>Hexapoda</taxon>
        <taxon>Insecta</taxon>
        <taxon>Pterygota</taxon>
        <taxon>Neoptera</taxon>
        <taxon>Endopterygota</taxon>
        <taxon>Lepidoptera</taxon>
        <taxon>Glossata</taxon>
        <taxon>Ditrysia</taxon>
        <taxon>Tineoidea</taxon>
        <taxon>Psychidae</taxon>
        <taxon>Oiketicinae</taxon>
        <taxon>Eumeta</taxon>
    </lineage>
</organism>
<accession>A0A4C1ZDU4</accession>
<keyword evidence="1" id="KW-1133">Transmembrane helix</keyword>
<evidence type="ECO:0000313" key="2">
    <source>
        <dbReference type="EMBL" id="GBP85948.1"/>
    </source>
</evidence>
<keyword evidence="1" id="KW-0472">Membrane</keyword>
<sequence length="139" mass="15539">MLDWNLSWTLLSPSGITKQISSTITQAKPRTKNRWAVTTHWMMQLKAASDRGRRWFEMAEVAIALLILIPILVIFIPYASCGSNSYLGSSSGTHLGSDPSTALNFGSYFTLSSEPRSGRGVVLSLRHFISKKKTNRYEK</sequence>
<dbReference type="EMBL" id="BGZK01001771">
    <property type="protein sequence ID" value="GBP85948.1"/>
    <property type="molecule type" value="Genomic_DNA"/>
</dbReference>
<keyword evidence="3" id="KW-1185">Reference proteome</keyword>
<reference evidence="2 3" key="1">
    <citation type="journal article" date="2019" name="Commun. Biol.">
        <title>The bagworm genome reveals a unique fibroin gene that provides high tensile strength.</title>
        <authorList>
            <person name="Kono N."/>
            <person name="Nakamura H."/>
            <person name="Ohtoshi R."/>
            <person name="Tomita M."/>
            <person name="Numata K."/>
            <person name="Arakawa K."/>
        </authorList>
    </citation>
    <scope>NUCLEOTIDE SEQUENCE [LARGE SCALE GENOMIC DNA]</scope>
</reference>
<gene>
    <name evidence="2" type="ORF">EVAR_62248_1</name>
</gene>
<dbReference type="Proteomes" id="UP000299102">
    <property type="component" value="Unassembled WGS sequence"/>
</dbReference>
<name>A0A4C1ZDU4_EUMVA</name>
<keyword evidence="1" id="KW-0812">Transmembrane</keyword>
<dbReference type="AlphaFoldDB" id="A0A4C1ZDU4"/>
<evidence type="ECO:0000256" key="1">
    <source>
        <dbReference type="SAM" id="Phobius"/>
    </source>
</evidence>